<dbReference type="Proteomes" id="UP000712600">
    <property type="component" value="Unassembled WGS sequence"/>
</dbReference>
<proteinExistence type="predicted"/>
<dbReference type="EMBL" id="QGKX02001621">
    <property type="protein sequence ID" value="KAF3503233.1"/>
    <property type="molecule type" value="Genomic_DNA"/>
</dbReference>
<evidence type="ECO:0000313" key="2">
    <source>
        <dbReference type="EMBL" id="KAF3503233.1"/>
    </source>
</evidence>
<sequence>MLVPSKMSETPTPDPPDESDSFPPANQSPPQLVKSSIPQSIPSVEAPSYAQRFQNSLNCLKKFCEKVYNRVF</sequence>
<feature type="compositionally biased region" description="Polar residues" evidence="1">
    <location>
        <begin position="28"/>
        <end position="40"/>
    </location>
</feature>
<name>A0A8S9NQ94_BRACR</name>
<protein>
    <submittedName>
        <fullName evidence="2">Uncharacterized protein</fullName>
    </submittedName>
</protein>
<accession>A0A8S9NQ94</accession>
<reference evidence="2" key="1">
    <citation type="submission" date="2019-12" db="EMBL/GenBank/DDBJ databases">
        <title>Genome sequencing and annotation of Brassica cretica.</title>
        <authorList>
            <person name="Studholme D.J."/>
            <person name="Sarris P."/>
        </authorList>
    </citation>
    <scope>NUCLEOTIDE SEQUENCE</scope>
    <source>
        <strain evidence="2">PFS-109/04</strain>
        <tissue evidence="2">Leaf</tissue>
    </source>
</reference>
<gene>
    <name evidence="2" type="ORF">F2Q69_00039969</name>
</gene>
<organism evidence="2 3">
    <name type="scientific">Brassica cretica</name>
    <name type="common">Mustard</name>
    <dbReference type="NCBI Taxonomy" id="69181"/>
    <lineage>
        <taxon>Eukaryota</taxon>
        <taxon>Viridiplantae</taxon>
        <taxon>Streptophyta</taxon>
        <taxon>Embryophyta</taxon>
        <taxon>Tracheophyta</taxon>
        <taxon>Spermatophyta</taxon>
        <taxon>Magnoliopsida</taxon>
        <taxon>eudicotyledons</taxon>
        <taxon>Gunneridae</taxon>
        <taxon>Pentapetalae</taxon>
        <taxon>rosids</taxon>
        <taxon>malvids</taxon>
        <taxon>Brassicales</taxon>
        <taxon>Brassicaceae</taxon>
        <taxon>Brassiceae</taxon>
        <taxon>Brassica</taxon>
    </lineage>
</organism>
<comment type="caution">
    <text evidence="2">The sequence shown here is derived from an EMBL/GenBank/DDBJ whole genome shotgun (WGS) entry which is preliminary data.</text>
</comment>
<feature type="region of interest" description="Disordered" evidence="1">
    <location>
        <begin position="1"/>
        <end position="40"/>
    </location>
</feature>
<dbReference type="AlphaFoldDB" id="A0A8S9NQ94"/>
<evidence type="ECO:0000256" key="1">
    <source>
        <dbReference type="SAM" id="MobiDB-lite"/>
    </source>
</evidence>
<evidence type="ECO:0000313" key="3">
    <source>
        <dbReference type="Proteomes" id="UP000712600"/>
    </source>
</evidence>